<dbReference type="RefSeq" id="WP_162310423.1">
    <property type="nucleotide sequence ID" value="NZ_JACHGU010000005.1"/>
</dbReference>
<dbReference type="Gene3D" id="2.102.10.10">
    <property type="entry name" value="Rieske [2Fe-2S] iron-sulphur domain"/>
    <property type="match status" value="1"/>
</dbReference>
<dbReference type="InterPro" id="IPR017941">
    <property type="entry name" value="Rieske_2Fe-2S"/>
</dbReference>
<evidence type="ECO:0000256" key="4">
    <source>
        <dbReference type="ARBA" id="ARBA00023014"/>
    </source>
</evidence>
<accession>A0A7V8GNZ2</accession>
<dbReference type="Proteomes" id="UP000462066">
    <property type="component" value="Unassembled WGS sequence"/>
</dbReference>
<evidence type="ECO:0000313" key="7">
    <source>
        <dbReference type="Proteomes" id="UP000462066"/>
    </source>
</evidence>
<gene>
    <name evidence="6" type="ORF">B1992_05050</name>
</gene>
<reference evidence="6 7" key="1">
    <citation type="submission" date="2017-10" db="EMBL/GenBank/DDBJ databases">
        <title>Whole genome sequencing of Pseudoxanthomonas broegbernensis DSM 12573(T).</title>
        <authorList>
            <person name="Kumar S."/>
            <person name="Bansal K."/>
            <person name="Kaur A."/>
            <person name="Patil P."/>
            <person name="Sharma S."/>
            <person name="Patil P.B."/>
        </authorList>
    </citation>
    <scope>NUCLEOTIDE SEQUENCE [LARGE SCALE GENOMIC DNA]</scope>
    <source>
        <strain evidence="6 7">DSM 12573</strain>
    </source>
</reference>
<keyword evidence="2" id="KW-0479">Metal-binding</keyword>
<dbReference type="PROSITE" id="PS51296">
    <property type="entry name" value="RIESKE"/>
    <property type="match status" value="1"/>
</dbReference>
<evidence type="ECO:0000256" key="1">
    <source>
        <dbReference type="ARBA" id="ARBA00022714"/>
    </source>
</evidence>
<proteinExistence type="predicted"/>
<keyword evidence="7" id="KW-1185">Reference proteome</keyword>
<name>A0A7V8GNZ2_9GAMM</name>
<dbReference type="CDD" id="cd03467">
    <property type="entry name" value="Rieske"/>
    <property type="match status" value="1"/>
</dbReference>
<dbReference type="AlphaFoldDB" id="A0A7V8GNZ2"/>
<dbReference type="GO" id="GO:0051537">
    <property type="term" value="F:2 iron, 2 sulfur cluster binding"/>
    <property type="evidence" value="ECO:0007669"/>
    <property type="project" value="UniProtKB-KW"/>
</dbReference>
<dbReference type="SUPFAM" id="SSF50022">
    <property type="entry name" value="ISP domain"/>
    <property type="match status" value="1"/>
</dbReference>
<dbReference type="EMBL" id="MWIP01000003">
    <property type="protein sequence ID" value="KAF1687406.1"/>
    <property type="molecule type" value="Genomic_DNA"/>
</dbReference>
<dbReference type="PANTHER" id="PTHR40261">
    <property type="match status" value="1"/>
</dbReference>
<organism evidence="6 7">
    <name type="scientific">Pseudoxanthomonas broegbernensis</name>
    <dbReference type="NCBI Taxonomy" id="83619"/>
    <lineage>
        <taxon>Bacteria</taxon>
        <taxon>Pseudomonadati</taxon>
        <taxon>Pseudomonadota</taxon>
        <taxon>Gammaproteobacteria</taxon>
        <taxon>Lysobacterales</taxon>
        <taxon>Lysobacteraceae</taxon>
        <taxon>Pseudoxanthomonas</taxon>
    </lineage>
</organism>
<protein>
    <submittedName>
        <fullName evidence="6">Ferredoxin</fullName>
    </submittedName>
</protein>
<dbReference type="InterPro" id="IPR036922">
    <property type="entry name" value="Rieske_2Fe-2S_sf"/>
</dbReference>
<keyword evidence="3" id="KW-0408">Iron</keyword>
<dbReference type="GO" id="GO:0046872">
    <property type="term" value="F:metal ion binding"/>
    <property type="evidence" value="ECO:0007669"/>
    <property type="project" value="UniProtKB-KW"/>
</dbReference>
<feature type="domain" description="Rieske" evidence="5">
    <location>
        <begin position="21"/>
        <end position="121"/>
    </location>
</feature>
<evidence type="ECO:0000256" key="3">
    <source>
        <dbReference type="ARBA" id="ARBA00023004"/>
    </source>
</evidence>
<dbReference type="Pfam" id="PF00355">
    <property type="entry name" value="Rieske"/>
    <property type="match status" value="1"/>
</dbReference>
<evidence type="ECO:0000313" key="6">
    <source>
        <dbReference type="EMBL" id="KAF1687406.1"/>
    </source>
</evidence>
<comment type="caution">
    <text evidence="6">The sequence shown here is derived from an EMBL/GenBank/DDBJ whole genome shotgun (WGS) entry which is preliminary data.</text>
</comment>
<sequence length="132" mass="13481">MGSLSDGVAAGAPGTAPLIDLAALAEGGLAEVQARLGEDEESLILHRCGDAVHAWINVCPHAGRRLDWAPGQFLKSREGHLVCAVHGAAFGLPGGVCVAGPCRGDALRPVAVEVRDGQVWLAAARLTSRTSG</sequence>
<keyword evidence="1" id="KW-0001">2Fe-2S</keyword>
<evidence type="ECO:0000256" key="2">
    <source>
        <dbReference type="ARBA" id="ARBA00022723"/>
    </source>
</evidence>
<evidence type="ECO:0000259" key="5">
    <source>
        <dbReference type="PROSITE" id="PS51296"/>
    </source>
</evidence>
<dbReference type="PANTHER" id="PTHR40261:SF1">
    <property type="entry name" value="RIESKE DOMAIN-CONTAINING PROTEIN"/>
    <property type="match status" value="1"/>
</dbReference>
<keyword evidence="4" id="KW-0411">Iron-sulfur</keyword>